<name>A0AA36B021_OCTVU</name>
<evidence type="ECO:0000313" key="3">
    <source>
        <dbReference type="Proteomes" id="UP001162480"/>
    </source>
</evidence>
<keyword evidence="1" id="KW-1133">Transmembrane helix</keyword>
<reference evidence="2" key="1">
    <citation type="submission" date="2023-08" db="EMBL/GenBank/DDBJ databases">
        <authorList>
            <person name="Alioto T."/>
            <person name="Alioto T."/>
            <person name="Gomez Garrido J."/>
        </authorList>
    </citation>
    <scope>NUCLEOTIDE SEQUENCE</scope>
</reference>
<keyword evidence="3" id="KW-1185">Reference proteome</keyword>
<evidence type="ECO:0000313" key="2">
    <source>
        <dbReference type="EMBL" id="CAI9725463.1"/>
    </source>
</evidence>
<proteinExistence type="predicted"/>
<feature type="transmembrane region" description="Helical" evidence="1">
    <location>
        <begin position="46"/>
        <end position="64"/>
    </location>
</feature>
<keyword evidence="1" id="KW-0812">Transmembrane</keyword>
<accession>A0AA36B021</accession>
<sequence>MQFFIGSTATIAAVVVVAVIAASDNDSHIFYSNIPITRLTGRFRMFVIPIYIAIFKISTGLPGLKWVKHKIGHSLESNKCSMCGFATHCGIL</sequence>
<keyword evidence="1" id="KW-0472">Membrane</keyword>
<dbReference type="AlphaFoldDB" id="A0AA36B021"/>
<gene>
    <name evidence="2" type="ORF">OCTVUL_1B030084</name>
</gene>
<protein>
    <submittedName>
        <fullName evidence="2">Uncharacterized protein</fullName>
    </submittedName>
</protein>
<organism evidence="2 3">
    <name type="scientific">Octopus vulgaris</name>
    <name type="common">Common octopus</name>
    <dbReference type="NCBI Taxonomy" id="6645"/>
    <lineage>
        <taxon>Eukaryota</taxon>
        <taxon>Metazoa</taxon>
        <taxon>Spiralia</taxon>
        <taxon>Lophotrochozoa</taxon>
        <taxon>Mollusca</taxon>
        <taxon>Cephalopoda</taxon>
        <taxon>Coleoidea</taxon>
        <taxon>Octopodiformes</taxon>
        <taxon>Octopoda</taxon>
        <taxon>Incirrata</taxon>
        <taxon>Octopodidae</taxon>
        <taxon>Octopus</taxon>
    </lineage>
</organism>
<dbReference type="Proteomes" id="UP001162480">
    <property type="component" value="Chromosome 7"/>
</dbReference>
<evidence type="ECO:0000256" key="1">
    <source>
        <dbReference type="SAM" id="Phobius"/>
    </source>
</evidence>
<dbReference type="EMBL" id="OX597820">
    <property type="protein sequence ID" value="CAI9725463.1"/>
    <property type="molecule type" value="Genomic_DNA"/>
</dbReference>